<dbReference type="RefSeq" id="WP_255324282.1">
    <property type="nucleotide sequence ID" value="NZ_CAADJA010000002.1"/>
</dbReference>
<gene>
    <name evidence="1" type="ORF">NCTC12282_00871</name>
</gene>
<evidence type="ECO:0000313" key="2">
    <source>
        <dbReference type="Proteomes" id="UP000373449"/>
    </source>
</evidence>
<organism evidence="1 2">
    <name type="scientific">Budvicia aquatica</name>
    <dbReference type="NCBI Taxonomy" id="82979"/>
    <lineage>
        <taxon>Bacteria</taxon>
        <taxon>Pseudomonadati</taxon>
        <taxon>Pseudomonadota</taxon>
        <taxon>Gammaproteobacteria</taxon>
        <taxon>Enterobacterales</taxon>
        <taxon>Budviciaceae</taxon>
        <taxon>Budvicia</taxon>
    </lineage>
</organism>
<reference evidence="1 2" key="1">
    <citation type="submission" date="2019-03" db="EMBL/GenBank/DDBJ databases">
        <authorList>
            <consortium name="Pathogen Informatics"/>
        </authorList>
    </citation>
    <scope>NUCLEOTIDE SEQUENCE [LARGE SCALE GENOMIC DNA]</scope>
    <source>
        <strain evidence="1 2">NCTC12282</strain>
    </source>
</reference>
<dbReference type="AlphaFoldDB" id="A0A484ZC70"/>
<accession>A0A484ZC70</accession>
<proteinExistence type="predicted"/>
<sequence>MLPTGIGVRTSASLAQENSGTVNVDGSGIGLAFQTTTGDQIENDLDMSQSSGLVVNLNGTGGTGILANTRDGATVKSGASVNINKADGGSALVVNNFAKRGDPERKSDFIINDCCSGTGGEGK</sequence>
<protein>
    <submittedName>
        <fullName evidence="1">Uncharacterized protein</fullName>
    </submittedName>
</protein>
<name>A0A484ZC70_9GAMM</name>
<dbReference type="Proteomes" id="UP000373449">
    <property type="component" value="Unassembled WGS sequence"/>
</dbReference>
<dbReference type="EMBL" id="CAADJA010000002">
    <property type="protein sequence ID" value="VFS45984.1"/>
    <property type="molecule type" value="Genomic_DNA"/>
</dbReference>
<evidence type="ECO:0000313" key="1">
    <source>
        <dbReference type="EMBL" id="VFS45984.1"/>
    </source>
</evidence>